<proteinExistence type="predicted"/>
<comment type="caution">
    <text evidence="1">The sequence shown here is derived from an EMBL/GenBank/DDBJ whole genome shotgun (WGS) entry which is preliminary data.</text>
</comment>
<reference evidence="1" key="1">
    <citation type="journal article" date="2020" name="mSystems">
        <title>Genome- and Community-Level Interaction Insights into Carbon Utilization and Element Cycling Functions of Hydrothermarchaeota in Hydrothermal Sediment.</title>
        <authorList>
            <person name="Zhou Z."/>
            <person name="Liu Y."/>
            <person name="Xu W."/>
            <person name="Pan J."/>
            <person name="Luo Z.H."/>
            <person name="Li M."/>
        </authorList>
    </citation>
    <scope>NUCLEOTIDE SEQUENCE [LARGE SCALE GENOMIC DNA]</scope>
    <source>
        <strain evidence="1">HyVt-219</strain>
    </source>
</reference>
<dbReference type="GO" id="GO:0046872">
    <property type="term" value="F:metal ion binding"/>
    <property type="evidence" value="ECO:0007669"/>
    <property type="project" value="InterPro"/>
</dbReference>
<name>A0A7V0QTB7_UNCAE</name>
<dbReference type="Pfam" id="PF02583">
    <property type="entry name" value="Trns_repr_metal"/>
    <property type="match status" value="1"/>
</dbReference>
<gene>
    <name evidence="1" type="ORF">ENG47_04240</name>
</gene>
<dbReference type="GO" id="GO:0045892">
    <property type="term" value="P:negative regulation of DNA-templated transcription"/>
    <property type="evidence" value="ECO:0007669"/>
    <property type="project" value="UniProtKB-ARBA"/>
</dbReference>
<dbReference type="Proteomes" id="UP000885660">
    <property type="component" value="Unassembled WGS sequence"/>
</dbReference>
<protein>
    <submittedName>
        <fullName evidence="1">Transcriptional regulator</fullName>
    </submittedName>
</protein>
<dbReference type="CDD" id="cd10148">
    <property type="entry name" value="CsoR-like_DUF156"/>
    <property type="match status" value="1"/>
</dbReference>
<dbReference type="PANTHER" id="PTHR33677">
    <property type="entry name" value="TRANSCRIPTIONAL REPRESSOR FRMR-RELATED"/>
    <property type="match status" value="1"/>
</dbReference>
<dbReference type="GO" id="GO:0003677">
    <property type="term" value="F:DNA binding"/>
    <property type="evidence" value="ECO:0007669"/>
    <property type="project" value="InterPro"/>
</dbReference>
<dbReference type="Gene3D" id="1.20.58.1000">
    <property type="entry name" value="Metal-sensitive repressor, helix protomer"/>
    <property type="match status" value="1"/>
</dbReference>
<dbReference type="PANTHER" id="PTHR33677:SF3">
    <property type="entry name" value="COPPER-SENSING TRANSCRIPTIONAL REPRESSOR RICR"/>
    <property type="match status" value="1"/>
</dbReference>
<dbReference type="EMBL" id="DRBC01000256">
    <property type="protein sequence ID" value="HDN84948.1"/>
    <property type="molecule type" value="Genomic_DNA"/>
</dbReference>
<dbReference type="AlphaFoldDB" id="A0A7V0QTB7"/>
<evidence type="ECO:0000313" key="1">
    <source>
        <dbReference type="EMBL" id="HDN84948.1"/>
    </source>
</evidence>
<dbReference type="InterPro" id="IPR003735">
    <property type="entry name" value="Metal_Tscrpt_repr"/>
</dbReference>
<sequence>MVTNEKIKNDLLSRLKRAKGQISGLEKMIEKNASCSDILMQISAVRAAIGKIGVLIMQNYMRDCFISEDKEIFEEKIEELVRSFSKFIR</sequence>
<organism evidence="1">
    <name type="scientific">Aerophobetes bacterium</name>
    <dbReference type="NCBI Taxonomy" id="2030807"/>
    <lineage>
        <taxon>Bacteria</taxon>
        <taxon>Candidatus Aerophobota</taxon>
    </lineage>
</organism>
<accession>A0A7V0QTB7</accession>
<dbReference type="InterPro" id="IPR038390">
    <property type="entry name" value="Metal_Tscrpt_repr_sf"/>
</dbReference>